<dbReference type="AlphaFoldDB" id="A0A2Z6RIT2"/>
<protein>
    <submittedName>
        <fullName evidence="1">Uncharacterized protein</fullName>
    </submittedName>
</protein>
<evidence type="ECO:0000313" key="2">
    <source>
        <dbReference type="Proteomes" id="UP000247702"/>
    </source>
</evidence>
<sequence>MRVDLAEHTLSKDVENAIKAIDKLREISAGTRKPLEGLTDSRLQTLKNVCDWISQDMLEGLFGTIRHLGGDSSTQTLKGYGHALNKFQVTAKMTTEVKSLNYGKSNRNGMKLDYLTRYDYRTKKSKDNLPPILLNHITQLSNISPFT</sequence>
<name>A0A2Z6RIT2_9GLOM</name>
<reference evidence="1 2" key="1">
    <citation type="submission" date="2017-11" db="EMBL/GenBank/DDBJ databases">
        <title>The genome of Rhizophagus clarus HR1 reveals common genetic basis of auxotrophy among arbuscular mycorrhizal fungi.</title>
        <authorList>
            <person name="Kobayashi Y."/>
        </authorList>
    </citation>
    <scope>NUCLEOTIDE SEQUENCE [LARGE SCALE GENOMIC DNA]</scope>
    <source>
        <strain evidence="1 2">HR1</strain>
    </source>
</reference>
<gene>
    <name evidence="1" type="ORF">RclHR1_00480005</name>
</gene>
<comment type="caution">
    <text evidence="1">The sequence shown here is derived from an EMBL/GenBank/DDBJ whole genome shotgun (WGS) entry which is preliminary data.</text>
</comment>
<keyword evidence="2" id="KW-1185">Reference proteome</keyword>
<evidence type="ECO:0000313" key="1">
    <source>
        <dbReference type="EMBL" id="GBC02748.1"/>
    </source>
</evidence>
<dbReference type="EMBL" id="BEXD01003848">
    <property type="protein sequence ID" value="GBC02748.1"/>
    <property type="molecule type" value="Genomic_DNA"/>
</dbReference>
<organism evidence="1 2">
    <name type="scientific">Rhizophagus clarus</name>
    <dbReference type="NCBI Taxonomy" id="94130"/>
    <lineage>
        <taxon>Eukaryota</taxon>
        <taxon>Fungi</taxon>
        <taxon>Fungi incertae sedis</taxon>
        <taxon>Mucoromycota</taxon>
        <taxon>Glomeromycotina</taxon>
        <taxon>Glomeromycetes</taxon>
        <taxon>Glomerales</taxon>
        <taxon>Glomeraceae</taxon>
        <taxon>Rhizophagus</taxon>
    </lineage>
</organism>
<proteinExistence type="predicted"/>
<accession>A0A2Z6RIT2</accession>
<dbReference type="Proteomes" id="UP000247702">
    <property type="component" value="Unassembled WGS sequence"/>
</dbReference>